<reference evidence="2 3" key="1">
    <citation type="journal article" date="2014" name="Int. J. Syst. Evol. Microbiol.">
        <title>Arthrobacter pityocampae sp. nov., isolated from Thaumetopoea pityocampa (Lep., Thaumetopoeidae).</title>
        <authorList>
            <person name="Ince I.A."/>
            <person name="Demirbag Z."/>
            <person name="Kati H."/>
        </authorList>
    </citation>
    <scope>NUCLEOTIDE SEQUENCE [LARGE SCALE GENOMIC DNA]</scope>
    <source>
        <strain evidence="2 3">Tp2</strain>
    </source>
</reference>
<dbReference type="OrthoDB" id="9799862at2"/>
<evidence type="ECO:0000313" key="3">
    <source>
        <dbReference type="Proteomes" id="UP000239297"/>
    </source>
</evidence>
<evidence type="ECO:0000313" key="2">
    <source>
        <dbReference type="EMBL" id="PPB48129.1"/>
    </source>
</evidence>
<dbReference type="AlphaFoldDB" id="A0A2S5IUA1"/>
<comment type="caution">
    <text evidence="2">The sequence shown here is derived from an EMBL/GenBank/DDBJ whole genome shotgun (WGS) entry which is preliminary data.</text>
</comment>
<dbReference type="PANTHER" id="PTHR39185">
    <property type="entry name" value="SWARMING MOTILITY PROTEIN SWRD"/>
    <property type="match status" value="1"/>
</dbReference>
<protein>
    <recommendedName>
        <fullName evidence="4">Flagellar protein FlbD</fullName>
    </recommendedName>
</protein>
<evidence type="ECO:0008006" key="4">
    <source>
        <dbReference type="Google" id="ProtNLM"/>
    </source>
</evidence>
<dbReference type="InterPro" id="IPR009384">
    <property type="entry name" value="SwrD-like"/>
</dbReference>
<gene>
    <name evidence="2" type="ORF">C4K88_14190</name>
</gene>
<proteinExistence type="predicted"/>
<keyword evidence="3" id="KW-1185">Reference proteome</keyword>
<feature type="compositionally biased region" description="Polar residues" evidence="1">
    <location>
        <begin position="96"/>
        <end position="109"/>
    </location>
</feature>
<evidence type="ECO:0000256" key="1">
    <source>
        <dbReference type="SAM" id="MobiDB-lite"/>
    </source>
</evidence>
<dbReference type="Proteomes" id="UP000239297">
    <property type="component" value="Unassembled WGS sequence"/>
</dbReference>
<dbReference type="RefSeq" id="WP_104122296.1">
    <property type="nucleotide sequence ID" value="NZ_PRKW01000006.1"/>
</dbReference>
<sequence>MIVVTRLNESQFAVNPDLIERIHENPDTTLVMVDGAKYIVTESLVEVIELIAEYRARIISLARFMPGDTSGETADRKDQAPQRPLGLVRDPPAHATDTSGTADTSQSGNAGADGAGLPVQFRPRTT</sequence>
<organism evidence="2 3">
    <name type="scientific">Arthrobacter pityocampae</name>
    <dbReference type="NCBI Taxonomy" id="547334"/>
    <lineage>
        <taxon>Bacteria</taxon>
        <taxon>Bacillati</taxon>
        <taxon>Actinomycetota</taxon>
        <taxon>Actinomycetes</taxon>
        <taxon>Micrococcales</taxon>
        <taxon>Micrococcaceae</taxon>
        <taxon>Arthrobacter</taxon>
    </lineage>
</organism>
<feature type="region of interest" description="Disordered" evidence="1">
    <location>
        <begin position="66"/>
        <end position="126"/>
    </location>
</feature>
<dbReference type="Pfam" id="PF06289">
    <property type="entry name" value="FlbD"/>
    <property type="match status" value="1"/>
</dbReference>
<dbReference type="PANTHER" id="PTHR39185:SF1">
    <property type="entry name" value="SWARMING MOTILITY PROTEIN SWRD"/>
    <property type="match status" value="1"/>
</dbReference>
<accession>A0A2S5IUA1</accession>
<dbReference type="EMBL" id="PRKW01000006">
    <property type="protein sequence ID" value="PPB48129.1"/>
    <property type="molecule type" value="Genomic_DNA"/>
</dbReference>
<name>A0A2S5IUA1_9MICC</name>